<organism evidence="3 4">
    <name type="scientific">Ramazzottius varieornatus</name>
    <name type="common">Water bear</name>
    <name type="synonym">Tardigrade</name>
    <dbReference type="NCBI Taxonomy" id="947166"/>
    <lineage>
        <taxon>Eukaryota</taxon>
        <taxon>Metazoa</taxon>
        <taxon>Ecdysozoa</taxon>
        <taxon>Tardigrada</taxon>
        <taxon>Eutardigrada</taxon>
        <taxon>Parachela</taxon>
        <taxon>Hypsibioidea</taxon>
        <taxon>Ramazzottiidae</taxon>
        <taxon>Ramazzottius</taxon>
    </lineage>
</organism>
<dbReference type="Proteomes" id="UP000186922">
    <property type="component" value="Unassembled WGS sequence"/>
</dbReference>
<keyword evidence="4" id="KW-1185">Reference proteome</keyword>
<comment type="caution">
    <text evidence="3">The sequence shown here is derived from an EMBL/GenBank/DDBJ whole genome shotgun (WGS) entry which is preliminary data.</text>
</comment>
<name>A0A1D1VPC3_RAMVA</name>
<evidence type="ECO:0000256" key="1">
    <source>
        <dbReference type="SAM" id="Coils"/>
    </source>
</evidence>
<feature type="region of interest" description="Disordered" evidence="2">
    <location>
        <begin position="1"/>
        <end position="20"/>
    </location>
</feature>
<proteinExistence type="predicted"/>
<gene>
    <name evidence="3" type="primary">RvY_13863-1</name>
    <name evidence="3" type="synonym">RvY_13863.1</name>
    <name evidence="3" type="ORF">RvY_13863</name>
</gene>
<accession>A0A1D1VPC3</accession>
<feature type="coiled-coil region" evidence="1">
    <location>
        <begin position="30"/>
        <end position="113"/>
    </location>
</feature>
<evidence type="ECO:0000313" key="4">
    <source>
        <dbReference type="Proteomes" id="UP000186922"/>
    </source>
</evidence>
<protein>
    <submittedName>
        <fullName evidence="3">Uncharacterized protein</fullName>
    </submittedName>
</protein>
<dbReference type="EMBL" id="BDGG01000009">
    <property type="protein sequence ID" value="GAV03440.1"/>
    <property type="molecule type" value="Genomic_DNA"/>
</dbReference>
<evidence type="ECO:0000256" key="2">
    <source>
        <dbReference type="SAM" id="MobiDB-lite"/>
    </source>
</evidence>
<evidence type="ECO:0000313" key="3">
    <source>
        <dbReference type="EMBL" id="GAV03440.1"/>
    </source>
</evidence>
<sequence length="174" mass="20097">MQNMGALPQRVEGAASNQLDNPTSSLFVELQKMQQDSTRITARSQELEAQLKELREAVAQGNDQEKTLDHDKDSLFAEDYKTFGNIDALLKELEQLNAKEQELNTEVKLLSKKSADAIQKKKMIRRVHLQELLRLINCGQDITKHYVVDLRHQITAFEKEVEHLKKESLVDKWR</sequence>
<dbReference type="OrthoDB" id="10602490at2759"/>
<keyword evidence="1" id="KW-0175">Coiled coil</keyword>
<reference evidence="3 4" key="1">
    <citation type="journal article" date="2016" name="Nat. Commun.">
        <title>Extremotolerant tardigrade genome and improved radiotolerance of human cultured cells by tardigrade-unique protein.</title>
        <authorList>
            <person name="Hashimoto T."/>
            <person name="Horikawa D.D."/>
            <person name="Saito Y."/>
            <person name="Kuwahara H."/>
            <person name="Kozuka-Hata H."/>
            <person name="Shin-I T."/>
            <person name="Minakuchi Y."/>
            <person name="Ohishi K."/>
            <person name="Motoyama A."/>
            <person name="Aizu T."/>
            <person name="Enomoto A."/>
            <person name="Kondo K."/>
            <person name="Tanaka S."/>
            <person name="Hara Y."/>
            <person name="Koshikawa S."/>
            <person name="Sagara H."/>
            <person name="Miura T."/>
            <person name="Yokobori S."/>
            <person name="Miyagawa K."/>
            <person name="Suzuki Y."/>
            <person name="Kubo T."/>
            <person name="Oyama M."/>
            <person name="Kohara Y."/>
            <person name="Fujiyama A."/>
            <person name="Arakawa K."/>
            <person name="Katayama T."/>
            <person name="Toyoda A."/>
            <person name="Kunieda T."/>
        </authorList>
    </citation>
    <scope>NUCLEOTIDE SEQUENCE [LARGE SCALE GENOMIC DNA]</scope>
    <source>
        <strain evidence="3 4">YOKOZUNA-1</strain>
    </source>
</reference>
<dbReference type="AlphaFoldDB" id="A0A1D1VPC3"/>